<keyword evidence="3" id="KW-1185">Reference proteome</keyword>
<gene>
    <name evidence="2" type="ORF">OM075_12785</name>
</gene>
<dbReference type="PROSITE" id="PS51257">
    <property type="entry name" value="PROKAR_LIPOPROTEIN"/>
    <property type="match status" value="1"/>
</dbReference>
<sequence length="306" mass="34311">MKKYQILTLLWVVSFACFAQKSTLQLNLKQGQEYLQKQDSKINIEQNLSGMTINIVMNIYGVMSYNVDKVNSDSYDLSVKYKSLKMNMQMPQGSMEFSSDKIDETDMFSTILGEMVGKTFYITMLKNGKIKEVRNTDVLFASIYDKLPNAPEAQVAQVKKQLQDAYGGDALKGNLEMVTSIFPDQPVKLGDTWNVSTNMNSGFSALMNSTYKYLEEGSDFYLIGGDSSIKTEDTDTYVENNGMQMKYNLSGSLVSKIKIDKSSGWIMEAKIDQELKGNTEIKGNAQMPNGMSIPMVMKNDMTITGN</sequence>
<dbReference type="Pfam" id="PF19777">
    <property type="entry name" value="DUF6263"/>
    <property type="match status" value="1"/>
</dbReference>
<organism evidence="2 3">
    <name type="scientific">Plebeiibacterium sediminum</name>
    <dbReference type="NCBI Taxonomy" id="2992112"/>
    <lineage>
        <taxon>Bacteria</taxon>
        <taxon>Pseudomonadati</taxon>
        <taxon>Bacteroidota</taxon>
        <taxon>Bacteroidia</taxon>
        <taxon>Marinilabiliales</taxon>
        <taxon>Marinilabiliaceae</taxon>
        <taxon>Plebeiibacterium</taxon>
    </lineage>
</organism>
<feature type="signal peptide" evidence="1">
    <location>
        <begin position="1"/>
        <end position="19"/>
    </location>
</feature>
<comment type="caution">
    <text evidence="2">The sequence shown here is derived from an EMBL/GenBank/DDBJ whole genome shotgun (WGS) entry which is preliminary data.</text>
</comment>
<evidence type="ECO:0000313" key="3">
    <source>
        <dbReference type="Proteomes" id="UP001209229"/>
    </source>
</evidence>
<dbReference type="RefSeq" id="WP_301190914.1">
    <property type="nucleotide sequence ID" value="NZ_JAPDPJ010000028.1"/>
</dbReference>
<dbReference type="EMBL" id="JAPDPJ010000028">
    <property type="protein sequence ID" value="MCW3787349.1"/>
    <property type="molecule type" value="Genomic_DNA"/>
</dbReference>
<dbReference type="InterPro" id="IPR046230">
    <property type="entry name" value="DUF6263"/>
</dbReference>
<protein>
    <submittedName>
        <fullName evidence="2">DUF6263 family protein</fullName>
    </submittedName>
</protein>
<reference evidence="2" key="1">
    <citation type="submission" date="2022-10" db="EMBL/GenBank/DDBJ databases">
        <authorList>
            <person name="Yu W.X."/>
        </authorList>
    </citation>
    <scope>NUCLEOTIDE SEQUENCE</scope>
    <source>
        <strain evidence="2">AAT</strain>
    </source>
</reference>
<proteinExistence type="predicted"/>
<evidence type="ECO:0000256" key="1">
    <source>
        <dbReference type="SAM" id="SignalP"/>
    </source>
</evidence>
<evidence type="ECO:0000313" key="2">
    <source>
        <dbReference type="EMBL" id="MCW3787349.1"/>
    </source>
</evidence>
<dbReference type="AlphaFoldDB" id="A0AAE3M568"/>
<keyword evidence="1" id="KW-0732">Signal</keyword>
<accession>A0AAE3M568</accession>
<name>A0AAE3M568_9BACT</name>
<dbReference type="Proteomes" id="UP001209229">
    <property type="component" value="Unassembled WGS sequence"/>
</dbReference>
<feature type="chain" id="PRO_5041949396" evidence="1">
    <location>
        <begin position="20"/>
        <end position="306"/>
    </location>
</feature>